<comment type="caution">
    <text evidence="1">The sequence shown here is derived from an EMBL/GenBank/DDBJ whole genome shotgun (WGS) entry which is preliminary data.</text>
</comment>
<keyword evidence="2" id="KW-1185">Reference proteome</keyword>
<organism evidence="1 2">
    <name type="scientific">Hygrophoropsis aurantiaca</name>
    <dbReference type="NCBI Taxonomy" id="72124"/>
    <lineage>
        <taxon>Eukaryota</taxon>
        <taxon>Fungi</taxon>
        <taxon>Dikarya</taxon>
        <taxon>Basidiomycota</taxon>
        <taxon>Agaricomycotina</taxon>
        <taxon>Agaricomycetes</taxon>
        <taxon>Agaricomycetidae</taxon>
        <taxon>Boletales</taxon>
        <taxon>Coniophorineae</taxon>
        <taxon>Hygrophoropsidaceae</taxon>
        <taxon>Hygrophoropsis</taxon>
    </lineage>
</organism>
<dbReference type="Proteomes" id="UP000790377">
    <property type="component" value="Unassembled WGS sequence"/>
</dbReference>
<evidence type="ECO:0000313" key="1">
    <source>
        <dbReference type="EMBL" id="KAH7905959.1"/>
    </source>
</evidence>
<dbReference type="EMBL" id="MU268093">
    <property type="protein sequence ID" value="KAH7905959.1"/>
    <property type="molecule type" value="Genomic_DNA"/>
</dbReference>
<accession>A0ACB7ZZ05</accession>
<reference evidence="1" key="1">
    <citation type="journal article" date="2021" name="New Phytol.">
        <title>Evolutionary innovations through gain and loss of genes in the ectomycorrhizal Boletales.</title>
        <authorList>
            <person name="Wu G."/>
            <person name="Miyauchi S."/>
            <person name="Morin E."/>
            <person name="Kuo A."/>
            <person name="Drula E."/>
            <person name="Varga T."/>
            <person name="Kohler A."/>
            <person name="Feng B."/>
            <person name="Cao Y."/>
            <person name="Lipzen A."/>
            <person name="Daum C."/>
            <person name="Hundley H."/>
            <person name="Pangilinan J."/>
            <person name="Johnson J."/>
            <person name="Barry K."/>
            <person name="LaButti K."/>
            <person name="Ng V."/>
            <person name="Ahrendt S."/>
            <person name="Min B."/>
            <person name="Choi I.G."/>
            <person name="Park H."/>
            <person name="Plett J.M."/>
            <person name="Magnuson J."/>
            <person name="Spatafora J.W."/>
            <person name="Nagy L.G."/>
            <person name="Henrissat B."/>
            <person name="Grigoriev I.V."/>
            <person name="Yang Z.L."/>
            <person name="Xu J."/>
            <person name="Martin F.M."/>
        </authorList>
    </citation>
    <scope>NUCLEOTIDE SEQUENCE</scope>
    <source>
        <strain evidence="1">ATCC 28755</strain>
    </source>
</reference>
<proteinExistence type="predicted"/>
<gene>
    <name evidence="1" type="ORF">BJ138DRAFT_1094655</name>
</gene>
<feature type="non-terminal residue" evidence="1">
    <location>
        <position position="207"/>
    </location>
</feature>
<sequence length="207" mass="23741">MPETVIVFNGDGTDTVSPQDFMRAYRRSMIAANITDDQERAQNFEFYLRTGSVADQWYASLPVATRNSWALLVMEFNDRWEPREAVKKTQQQLEEELSTLKLESKDLGKVVSVGGLDTYTHVVWAQEILRLAKEAGIENSNTLTWSVRKNIPTIMKELIPATHSSWATLARAVEQAPIEKIKEGAEKERRRQEEADAMKNRIQQLER</sequence>
<protein>
    <submittedName>
        <fullName evidence="1">Uncharacterized protein</fullName>
    </submittedName>
</protein>
<evidence type="ECO:0000313" key="2">
    <source>
        <dbReference type="Proteomes" id="UP000790377"/>
    </source>
</evidence>
<name>A0ACB7ZZ05_9AGAM</name>